<comment type="pathway">
    <text evidence="2 8">Cofactor biosynthesis; ubiquinone biosynthesis.</text>
</comment>
<dbReference type="NCBIfam" id="TIGR02396">
    <property type="entry name" value="diverge_rpsU"/>
    <property type="match status" value="1"/>
</dbReference>
<evidence type="ECO:0000256" key="2">
    <source>
        <dbReference type="ARBA" id="ARBA00004749"/>
    </source>
</evidence>
<dbReference type="PANTHER" id="PTHR21427">
    <property type="entry name" value="UBIQUINONE BIOSYNTHESIS PROTEIN COQ9, MITOCHONDRIAL"/>
    <property type="match status" value="1"/>
</dbReference>
<keyword evidence="4 8" id="KW-0831">Ubiquinone biosynthesis</keyword>
<sequence>MAALLPRLVRQSTRQCARLPILTQTRTFTSTERAAPSVYTPLESALLSSALSHVPEHGFTSHSLALGARENGYLDISINLFPKGTFDLVRYHLVQERMALKDKVDLSAAEQAGRKLGMTEKIRSLVKERLRGNEKLGGRWQEALAIMSLAENVPSSISELAALSDEIWYLAGDKSSDSSWYTKRAMVAGVYASTEVFMTTDKSPDYRETWEFLDRRLEDCATIGKLAGEVGPYMGFTASAVFNILRSKNVRLW</sequence>
<keyword evidence="10" id="KW-0830">Ubiquinone</keyword>
<comment type="subcellular location">
    <subcellularLocation>
        <location evidence="1 8">Mitochondrion</location>
    </subcellularLocation>
</comment>
<accession>U4LGZ7</accession>
<dbReference type="AlphaFoldDB" id="U4LGZ7"/>
<dbReference type="Proteomes" id="UP000018144">
    <property type="component" value="Unassembled WGS sequence"/>
</dbReference>
<dbReference type="InterPro" id="IPR012762">
    <property type="entry name" value="Ubiq_biosynth_COQ9"/>
</dbReference>
<evidence type="ECO:0000313" key="10">
    <source>
        <dbReference type="EMBL" id="CCX15588.1"/>
    </source>
</evidence>
<name>U4LGZ7_PYROM</name>
<gene>
    <name evidence="10" type="ORF">PCON_01969</name>
</gene>
<evidence type="ECO:0000256" key="4">
    <source>
        <dbReference type="ARBA" id="ARBA00022688"/>
    </source>
</evidence>
<evidence type="ECO:0000256" key="1">
    <source>
        <dbReference type="ARBA" id="ARBA00004173"/>
    </source>
</evidence>
<dbReference type="UniPathway" id="UPA00232"/>
<comment type="similarity">
    <text evidence="3 8">Belongs to the COQ9 family.</text>
</comment>
<reference evidence="10 11" key="1">
    <citation type="journal article" date="2013" name="PLoS Genet.">
        <title>The genome and development-dependent transcriptomes of Pyronema confluens: a window into fungal evolution.</title>
        <authorList>
            <person name="Traeger S."/>
            <person name="Altegoer F."/>
            <person name="Freitag M."/>
            <person name="Gabaldon T."/>
            <person name="Kempken F."/>
            <person name="Kumar A."/>
            <person name="Marcet-Houben M."/>
            <person name="Poggeler S."/>
            <person name="Stajich J.E."/>
            <person name="Nowrousian M."/>
        </authorList>
    </citation>
    <scope>NUCLEOTIDE SEQUENCE [LARGE SCALE GENOMIC DNA]</scope>
    <source>
        <strain evidence="11">CBS 100304</strain>
        <tissue evidence="10">Vegetative mycelium</tissue>
    </source>
</reference>
<dbReference type="PANTHER" id="PTHR21427:SF19">
    <property type="entry name" value="UBIQUINONE BIOSYNTHESIS PROTEIN COQ9, MITOCHONDRIAL"/>
    <property type="match status" value="1"/>
</dbReference>
<keyword evidence="11" id="KW-1185">Reference proteome</keyword>
<protein>
    <recommendedName>
        <fullName evidence="8">Ubiquinone biosynthesis protein</fullName>
    </recommendedName>
</protein>
<dbReference type="GO" id="GO:0006744">
    <property type="term" value="P:ubiquinone biosynthetic process"/>
    <property type="evidence" value="ECO:0007669"/>
    <property type="project" value="UniProtKB-UniRule"/>
</dbReference>
<dbReference type="FunFam" id="1.10.357.10:FF:000004">
    <property type="entry name" value="Ubiquinone biosynthesis protein COQ9, mitochondrial"/>
    <property type="match status" value="1"/>
</dbReference>
<dbReference type="OrthoDB" id="619536at2759"/>
<feature type="domain" description="COQ9 C-terminal" evidence="9">
    <location>
        <begin position="153"/>
        <end position="223"/>
    </location>
</feature>
<dbReference type="GO" id="GO:0008289">
    <property type="term" value="F:lipid binding"/>
    <property type="evidence" value="ECO:0007669"/>
    <property type="project" value="UniProtKB-UniRule"/>
</dbReference>
<keyword evidence="5" id="KW-0809">Transit peptide</keyword>
<dbReference type="GO" id="GO:0005743">
    <property type="term" value="C:mitochondrial inner membrane"/>
    <property type="evidence" value="ECO:0007669"/>
    <property type="project" value="TreeGrafter"/>
</dbReference>
<dbReference type="eggNOG" id="KOG2969">
    <property type="taxonomic scope" value="Eukaryota"/>
</dbReference>
<evidence type="ECO:0000256" key="6">
    <source>
        <dbReference type="ARBA" id="ARBA00023121"/>
    </source>
</evidence>
<keyword evidence="7 8" id="KW-0496">Mitochondrion</keyword>
<dbReference type="OMA" id="CAGFGWN"/>
<evidence type="ECO:0000256" key="8">
    <source>
        <dbReference type="RuleBase" id="RU366063"/>
    </source>
</evidence>
<evidence type="ECO:0000256" key="7">
    <source>
        <dbReference type="ARBA" id="ARBA00023128"/>
    </source>
</evidence>
<dbReference type="InterPro" id="IPR013718">
    <property type="entry name" value="COQ9_C"/>
</dbReference>
<evidence type="ECO:0000256" key="5">
    <source>
        <dbReference type="ARBA" id="ARBA00022946"/>
    </source>
</evidence>
<evidence type="ECO:0000313" key="11">
    <source>
        <dbReference type="Proteomes" id="UP000018144"/>
    </source>
</evidence>
<dbReference type="EMBL" id="HF936206">
    <property type="protein sequence ID" value="CCX15588.1"/>
    <property type="molecule type" value="Genomic_DNA"/>
</dbReference>
<comment type="function">
    <text evidence="8">Membrane-associated protein that warps the membrane surface to access and bind aromatic isoprenes with high specificity, including ubiquinone (CoQ) isoprene intermediates and presents them directly to Coq7, therefore facilitating the Coq7-mediated hydroxylase step. Participates in the biosynthesis of coenzyme Q, also named ubiquinone, an essential lipid-soluble electron transporter for aerobic cellular respiration.</text>
</comment>
<organism evidence="10 11">
    <name type="scientific">Pyronema omphalodes (strain CBS 100304)</name>
    <name type="common">Pyronema confluens</name>
    <dbReference type="NCBI Taxonomy" id="1076935"/>
    <lineage>
        <taxon>Eukaryota</taxon>
        <taxon>Fungi</taxon>
        <taxon>Dikarya</taxon>
        <taxon>Ascomycota</taxon>
        <taxon>Pezizomycotina</taxon>
        <taxon>Pezizomycetes</taxon>
        <taxon>Pezizales</taxon>
        <taxon>Pyronemataceae</taxon>
        <taxon>Pyronema</taxon>
    </lineage>
</organism>
<proteinExistence type="inferred from homology"/>
<dbReference type="Gene3D" id="1.10.357.10">
    <property type="entry name" value="Tetracycline Repressor, domain 2"/>
    <property type="match status" value="1"/>
</dbReference>
<dbReference type="Pfam" id="PF08511">
    <property type="entry name" value="COQ9"/>
    <property type="match status" value="1"/>
</dbReference>
<evidence type="ECO:0000256" key="3">
    <source>
        <dbReference type="ARBA" id="ARBA00010766"/>
    </source>
</evidence>
<evidence type="ECO:0000259" key="9">
    <source>
        <dbReference type="Pfam" id="PF08511"/>
    </source>
</evidence>
<keyword evidence="6 8" id="KW-0446">Lipid-binding</keyword>
<dbReference type="STRING" id="1076935.U4LGZ7"/>